<dbReference type="Pfam" id="PF23494">
    <property type="entry name" value="bPH_10"/>
    <property type="match status" value="1"/>
</dbReference>
<evidence type="ECO:0000259" key="2">
    <source>
        <dbReference type="Pfam" id="PF23493"/>
    </source>
</evidence>
<keyword evidence="1" id="KW-0812">Transmembrane</keyword>
<keyword evidence="1" id="KW-1133">Transmembrane helix</keyword>
<dbReference type="EMBL" id="LFXJ01000005">
    <property type="protein sequence ID" value="KMY31758.1"/>
    <property type="molecule type" value="Genomic_DNA"/>
</dbReference>
<dbReference type="Proteomes" id="UP000037326">
    <property type="component" value="Unassembled WGS sequence"/>
</dbReference>
<accession>A0A0K9FC03</accession>
<comment type="caution">
    <text evidence="4">The sequence shown here is derived from an EMBL/GenBank/DDBJ whole genome shotgun (WGS) entry which is preliminary data.</text>
</comment>
<evidence type="ECO:0000313" key="5">
    <source>
        <dbReference type="Proteomes" id="UP000037326"/>
    </source>
</evidence>
<feature type="domain" description="Cysteinyl-tRNA ligase anticodon binding" evidence="2">
    <location>
        <begin position="177"/>
        <end position="226"/>
    </location>
</feature>
<feature type="transmembrane region" description="Helical" evidence="1">
    <location>
        <begin position="64"/>
        <end position="87"/>
    </location>
</feature>
<feature type="domain" description="YqeB PH" evidence="3">
    <location>
        <begin position="10"/>
        <end position="160"/>
    </location>
</feature>
<proteinExistence type="predicted"/>
<dbReference type="AlphaFoldDB" id="A0A0K9FC03"/>
<evidence type="ECO:0000256" key="1">
    <source>
        <dbReference type="SAM" id="Phobius"/>
    </source>
</evidence>
<protein>
    <recommendedName>
        <fullName evidence="6">50S ribosomal protein L29</fullName>
    </recommendedName>
</protein>
<dbReference type="Pfam" id="PF23493">
    <property type="entry name" value="CysS_C"/>
    <property type="match status" value="1"/>
</dbReference>
<reference evidence="5" key="1">
    <citation type="submission" date="2015-07" db="EMBL/GenBank/DDBJ databases">
        <authorList>
            <consortium name="Consortium for Microbial Forensics and Genomics (microFORGE)"/>
            <person name="Knight B.M."/>
            <person name="Roberts D.P."/>
            <person name="Lin D."/>
            <person name="Hari K."/>
            <person name="Fletcher J."/>
            <person name="Melcher U."/>
            <person name="Blagden T."/>
            <person name="Winegar R.A."/>
        </authorList>
    </citation>
    <scope>NUCLEOTIDE SEQUENCE [LARGE SCALE GENOMIC DNA]</scope>
    <source>
        <strain evidence="5">DSM 23493</strain>
    </source>
</reference>
<evidence type="ECO:0000259" key="3">
    <source>
        <dbReference type="Pfam" id="PF23494"/>
    </source>
</evidence>
<dbReference type="InterPro" id="IPR057798">
    <property type="entry name" value="PH_YqeB"/>
</dbReference>
<evidence type="ECO:0000313" key="4">
    <source>
        <dbReference type="EMBL" id="KMY31758.1"/>
    </source>
</evidence>
<dbReference type="InterPro" id="IPR056411">
    <property type="entry name" value="CysS_C"/>
</dbReference>
<feature type="transmembrane region" description="Helical" evidence="1">
    <location>
        <begin position="20"/>
        <end position="44"/>
    </location>
</feature>
<gene>
    <name evidence="4" type="ORF">ACZ11_06040</name>
</gene>
<sequence length="226" mass="26082">MNKSLDNNYTLLNFSKTDKVILWLGFPLLGLVLGWFLPSIAKWASTLPWIPFQGPLNLIASYNGAWVSFITMVLGLLVGIMVTLFSFHESLEMTIYDEEVMLKLRDDETILKKEDISLVFIDGNQIVLLGNDEKELFRYKQELNRNTVGTAFLKHNYLWSETAPFKEDYKKWVVDCPDLSPAANALFKARKVAIEDGNDEEVFQLAKELWKLRVSVKEKGKSQYYR</sequence>
<organism evidence="4 5">
    <name type="scientific">Lysinibacillus xylanilyticus</name>
    <dbReference type="NCBI Taxonomy" id="582475"/>
    <lineage>
        <taxon>Bacteria</taxon>
        <taxon>Bacillati</taxon>
        <taxon>Bacillota</taxon>
        <taxon>Bacilli</taxon>
        <taxon>Bacillales</taxon>
        <taxon>Bacillaceae</taxon>
        <taxon>Lysinibacillus</taxon>
    </lineage>
</organism>
<keyword evidence="1" id="KW-0472">Membrane</keyword>
<evidence type="ECO:0008006" key="6">
    <source>
        <dbReference type="Google" id="ProtNLM"/>
    </source>
</evidence>
<name>A0A0K9FC03_9BACI</name>
<dbReference type="PATRIC" id="fig|582475.4.peg.664"/>